<keyword evidence="1" id="KW-1133">Transmembrane helix</keyword>
<evidence type="ECO:0000313" key="3">
    <source>
        <dbReference type="Proteomes" id="UP000321331"/>
    </source>
</evidence>
<organism evidence="2 3">
    <name type="scientific">Fusarium oxysporum f. sp. cubense</name>
    <dbReference type="NCBI Taxonomy" id="61366"/>
    <lineage>
        <taxon>Eukaryota</taxon>
        <taxon>Fungi</taxon>
        <taxon>Dikarya</taxon>
        <taxon>Ascomycota</taxon>
        <taxon>Pezizomycotina</taxon>
        <taxon>Sordariomycetes</taxon>
        <taxon>Hypocreomycetidae</taxon>
        <taxon>Hypocreales</taxon>
        <taxon>Nectriaceae</taxon>
        <taxon>Fusarium</taxon>
        <taxon>Fusarium oxysporum species complex</taxon>
    </lineage>
</organism>
<protein>
    <recommendedName>
        <fullName evidence="4">Mitochondrial phosphate carrier protein</fullName>
    </recommendedName>
</protein>
<reference evidence="2 3" key="1">
    <citation type="submission" date="2019-07" db="EMBL/GenBank/DDBJ databases">
        <title>The First High-Quality Draft Genome Sequence of the Causal Agent of the Current Panama Disease Epidemic.</title>
        <authorList>
            <person name="Warmington R.J."/>
            <person name="Kay W."/>
            <person name="Jeffries A."/>
            <person name="Bebber D."/>
            <person name="Moore K."/>
            <person name="Studholme D.J."/>
        </authorList>
    </citation>
    <scope>NUCLEOTIDE SEQUENCE [LARGE SCALE GENOMIC DNA]</scope>
    <source>
        <strain evidence="2 3">TR4</strain>
    </source>
</reference>
<evidence type="ECO:0000313" key="2">
    <source>
        <dbReference type="EMBL" id="TXC09362.1"/>
    </source>
</evidence>
<keyword evidence="1" id="KW-0472">Membrane</keyword>
<evidence type="ECO:0008006" key="4">
    <source>
        <dbReference type="Google" id="ProtNLM"/>
    </source>
</evidence>
<proteinExistence type="predicted"/>
<name>A0A5C6TFM4_FUSOC</name>
<dbReference type="PANTHER" id="PTHR40135">
    <property type="entry name" value="MITOCHONDRIAL PHOSPHATE CARRIER PROTEIN"/>
    <property type="match status" value="1"/>
</dbReference>
<dbReference type="AlphaFoldDB" id="A0A5C6TFM4"/>
<feature type="transmembrane region" description="Helical" evidence="1">
    <location>
        <begin position="12"/>
        <end position="30"/>
    </location>
</feature>
<dbReference type="Proteomes" id="UP000321331">
    <property type="component" value="Unassembled WGS sequence"/>
</dbReference>
<sequence>MKLTRAISLTNFFVASSALGFQVFVLYPWHKELDAEFDKLKKEHLKVLNAAGNSLSEQQQKAMADELIELKKKSSRRWWWL</sequence>
<evidence type="ECO:0000256" key="1">
    <source>
        <dbReference type="SAM" id="Phobius"/>
    </source>
</evidence>
<keyword evidence="1" id="KW-0812">Transmembrane</keyword>
<gene>
    <name evidence="2" type="ORF">FocTR4_00006045</name>
</gene>
<dbReference type="PANTHER" id="PTHR40135:SF1">
    <property type="entry name" value="MITOCHONDRIAL PHOSPHATE CARRIER PROTEIN"/>
    <property type="match status" value="1"/>
</dbReference>
<comment type="caution">
    <text evidence="2">The sequence shown here is derived from an EMBL/GenBank/DDBJ whole genome shotgun (WGS) entry which is preliminary data.</text>
</comment>
<accession>A0A5C6TFM4</accession>
<dbReference type="EMBL" id="VMNF01000004">
    <property type="protein sequence ID" value="TXC09362.1"/>
    <property type="molecule type" value="Genomic_DNA"/>
</dbReference>